<dbReference type="AlphaFoldDB" id="A0A9R1BFL8"/>
<name>A0A9R1BFL8_TRITD</name>
<dbReference type="InterPro" id="IPR025886">
    <property type="entry name" value="PP2-like"/>
</dbReference>
<keyword evidence="3" id="KW-1185">Reference proteome</keyword>
<evidence type="ECO:0000256" key="1">
    <source>
        <dbReference type="SAM" id="MobiDB-lite"/>
    </source>
</evidence>
<reference evidence="2 3" key="1">
    <citation type="submission" date="2017-09" db="EMBL/GenBank/DDBJ databases">
        <authorList>
            <consortium name="International Durum Wheat Genome Sequencing Consortium (IDWGSC)"/>
            <person name="Milanesi L."/>
        </authorList>
    </citation>
    <scope>NUCLEOTIDE SEQUENCE [LARGE SCALE GENOMIC DNA]</scope>
    <source>
        <strain evidence="3">cv. Svevo</strain>
    </source>
</reference>
<accession>A0A9R1BFL8</accession>
<dbReference type="PANTHER" id="PTHR32278">
    <property type="entry name" value="F-BOX DOMAIN-CONTAINING PROTEIN"/>
    <property type="match status" value="1"/>
</dbReference>
<feature type="region of interest" description="Disordered" evidence="1">
    <location>
        <begin position="43"/>
        <end position="73"/>
    </location>
</feature>
<evidence type="ECO:0000313" key="2">
    <source>
        <dbReference type="EMBL" id="VAI62867.1"/>
    </source>
</evidence>
<dbReference type="Pfam" id="PF14299">
    <property type="entry name" value="PP2"/>
    <property type="match status" value="1"/>
</dbReference>
<gene>
    <name evidence="2" type="ORF">TRITD_6Bv1G217190</name>
</gene>
<dbReference type="PANTHER" id="PTHR32278:SF142">
    <property type="entry name" value="OS02G0812600 PROTEIN"/>
    <property type="match status" value="1"/>
</dbReference>
<protein>
    <submittedName>
        <fullName evidence="2">Uncharacterized protein</fullName>
    </submittedName>
</protein>
<dbReference type="EMBL" id="LT934122">
    <property type="protein sequence ID" value="VAI62867.1"/>
    <property type="molecule type" value="Genomic_DNA"/>
</dbReference>
<feature type="compositionally biased region" description="Acidic residues" evidence="1">
    <location>
        <begin position="58"/>
        <end position="73"/>
    </location>
</feature>
<dbReference type="Proteomes" id="UP000324705">
    <property type="component" value="Chromosome 6B"/>
</dbReference>
<proteinExistence type="predicted"/>
<organism evidence="2 3">
    <name type="scientific">Triticum turgidum subsp. durum</name>
    <name type="common">Durum wheat</name>
    <name type="synonym">Triticum durum</name>
    <dbReference type="NCBI Taxonomy" id="4567"/>
    <lineage>
        <taxon>Eukaryota</taxon>
        <taxon>Viridiplantae</taxon>
        <taxon>Streptophyta</taxon>
        <taxon>Embryophyta</taxon>
        <taxon>Tracheophyta</taxon>
        <taxon>Spermatophyta</taxon>
        <taxon>Magnoliopsida</taxon>
        <taxon>Liliopsida</taxon>
        <taxon>Poales</taxon>
        <taxon>Poaceae</taxon>
        <taxon>BOP clade</taxon>
        <taxon>Pooideae</taxon>
        <taxon>Triticodae</taxon>
        <taxon>Triticeae</taxon>
        <taxon>Triticinae</taxon>
        <taxon>Triticum</taxon>
    </lineage>
</organism>
<sequence length="147" mass="16602">MLSQDTTYAAYMVFKMADYYYGLNFPAQEASVSSGATNLTREVCLQAGEADEKTHYDEGDDDESDEEEEEDVDEYYRSLTNRRIVHEENVTLPQRRADGWMELELGEFLSEGGDDGEVSISLMETKSGKWKSGLIVQGIEIRCKKSG</sequence>
<evidence type="ECO:0000313" key="3">
    <source>
        <dbReference type="Proteomes" id="UP000324705"/>
    </source>
</evidence>
<dbReference type="Gramene" id="TRITD6Bv1G217190.2">
    <property type="protein sequence ID" value="TRITD6Bv1G217190.2"/>
    <property type="gene ID" value="TRITD6Bv1G217190"/>
</dbReference>